<dbReference type="Proteomes" id="UP000236753">
    <property type="component" value="Unassembled WGS sequence"/>
</dbReference>
<gene>
    <name evidence="1" type="ORF">SAMN05216334_1423</name>
</gene>
<dbReference type="EMBL" id="FNUX01000042">
    <property type="protein sequence ID" value="SEG20352.1"/>
    <property type="molecule type" value="Genomic_DNA"/>
</dbReference>
<evidence type="ECO:0000313" key="2">
    <source>
        <dbReference type="Proteomes" id="UP000236753"/>
    </source>
</evidence>
<accession>A0A1H5Y953</accession>
<proteinExistence type="predicted"/>
<evidence type="ECO:0000313" key="1">
    <source>
        <dbReference type="EMBL" id="SEG20352.1"/>
    </source>
</evidence>
<protein>
    <submittedName>
        <fullName evidence="1">Uncharacterized protein</fullName>
    </submittedName>
</protein>
<sequence>MRPLLYDPDAEYCTEIPQARELFWVVDLVDDELRNMPIAIQLLRGNVNDKSKTLISFNSKNHPDGVIKGEFSLKEGDYRMRIIGEGVPLYTMNIPLEYRW</sequence>
<dbReference type="AlphaFoldDB" id="A0A1H5Y953"/>
<organism evidence="1 2">
    <name type="scientific">Nitrosomonas ureae</name>
    <dbReference type="NCBI Taxonomy" id="44577"/>
    <lineage>
        <taxon>Bacteria</taxon>
        <taxon>Pseudomonadati</taxon>
        <taxon>Pseudomonadota</taxon>
        <taxon>Betaproteobacteria</taxon>
        <taxon>Nitrosomonadales</taxon>
        <taxon>Nitrosomonadaceae</taxon>
        <taxon>Nitrosomonas</taxon>
    </lineage>
</organism>
<name>A0A1H5Y953_9PROT</name>
<reference evidence="1 2" key="1">
    <citation type="submission" date="2016-10" db="EMBL/GenBank/DDBJ databases">
        <authorList>
            <person name="de Groot N.N."/>
        </authorList>
    </citation>
    <scope>NUCLEOTIDE SEQUENCE [LARGE SCALE GENOMIC DNA]</scope>
    <source>
        <strain evidence="1 2">Nm13</strain>
    </source>
</reference>